<dbReference type="InterPro" id="IPR029051">
    <property type="entry name" value="DUF4352"/>
</dbReference>
<keyword evidence="3" id="KW-0812">Transmembrane</keyword>
<keyword evidence="3" id="KW-0472">Membrane</keyword>
<evidence type="ECO:0000256" key="1">
    <source>
        <dbReference type="ARBA" id="ARBA00022729"/>
    </source>
</evidence>
<dbReference type="Gene3D" id="2.60.40.1240">
    <property type="match status" value="1"/>
</dbReference>
<evidence type="ECO:0000259" key="4">
    <source>
        <dbReference type="Pfam" id="PF11611"/>
    </source>
</evidence>
<protein>
    <submittedName>
        <fullName evidence="5">DUF4352 domain-containing protein</fullName>
    </submittedName>
</protein>
<feature type="compositionally biased region" description="Gly residues" evidence="2">
    <location>
        <begin position="27"/>
        <end position="36"/>
    </location>
</feature>
<evidence type="ECO:0000256" key="2">
    <source>
        <dbReference type="SAM" id="MobiDB-lite"/>
    </source>
</evidence>
<reference evidence="5" key="1">
    <citation type="submission" date="2024-06" db="EMBL/GenBank/DDBJ databases">
        <title>Complete genome sequence of the cellulolytic actinobacterium, Cellulosimicrobium ES-005.</title>
        <authorList>
            <person name="Matthews C.T."/>
            <person name="Underwood K.D."/>
            <person name="Ghanchi K.M."/>
            <person name="Fields S.D."/>
            <person name="Gardner S.G."/>
        </authorList>
    </citation>
    <scope>NUCLEOTIDE SEQUENCE</scope>
    <source>
        <strain evidence="5">ES-005</strain>
    </source>
</reference>
<dbReference type="Pfam" id="PF11611">
    <property type="entry name" value="DUF4352"/>
    <property type="match status" value="1"/>
</dbReference>
<sequence length="330" mass="32852">MTYPTWGDQGAQHPSSFAPPPPTAPGAGPGVPGHGGPAPTWPAQAAHPSAPYGAGFAPSSGPPPRPPAGNGSAVAALVVGIVALLLCLVPVVNVVAGILALVAIGLGIAGLVRAGRVPRGTGTAIAGLCLGLVAGLGSIVSTVAYAAMQPAEVTWVDTAESATTTPEPDVVTSDGAETPGDDPAASQPLPVEEPVTPALPAVGTPVRDGDFEFVVGGMECGVMRVGDDYFSETPQGQYCIVSLTVTNVGDSAQTFFGSNQYTVNAAGQEYSADDVAGLYLGDDVQSWIEPVNPGNSISPRVVFDVPLDGAPVSIELHDSAFSGGVLAALG</sequence>
<gene>
    <name evidence="5" type="ORF">ABRQ22_05610</name>
</gene>
<dbReference type="RefSeq" id="WP_253050556.1">
    <property type="nucleotide sequence ID" value="NZ_CP159290.1"/>
</dbReference>
<dbReference type="AlphaFoldDB" id="A0AAU8G2T4"/>
<dbReference type="EMBL" id="CP159290">
    <property type="protein sequence ID" value="XCH31164.1"/>
    <property type="molecule type" value="Genomic_DNA"/>
</dbReference>
<feature type="transmembrane region" description="Helical" evidence="3">
    <location>
        <begin position="92"/>
        <end position="112"/>
    </location>
</feature>
<evidence type="ECO:0000256" key="3">
    <source>
        <dbReference type="SAM" id="Phobius"/>
    </source>
</evidence>
<name>A0AAU8G2T4_9MICO</name>
<accession>A0AAU8G2T4</accession>
<feature type="transmembrane region" description="Helical" evidence="3">
    <location>
        <begin position="124"/>
        <end position="148"/>
    </location>
</feature>
<feature type="transmembrane region" description="Helical" evidence="3">
    <location>
        <begin position="68"/>
        <end position="86"/>
    </location>
</feature>
<evidence type="ECO:0000313" key="5">
    <source>
        <dbReference type="EMBL" id="XCH31164.1"/>
    </source>
</evidence>
<dbReference type="InterPro" id="IPR029050">
    <property type="entry name" value="Immunoprotect_excell_Ig-like"/>
</dbReference>
<organism evidence="5">
    <name type="scientific">Cellulosimicrobium sp. ES-005</name>
    <dbReference type="NCBI Taxonomy" id="3163031"/>
    <lineage>
        <taxon>Bacteria</taxon>
        <taxon>Bacillati</taxon>
        <taxon>Actinomycetota</taxon>
        <taxon>Actinomycetes</taxon>
        <taxon>Micrococcales</taxon>
        <taxon>Promicromonosporaceae</taxon>
        <taxon>Cellulosimicrobium</taxon>
    </lineage>
</organism>
<keyword evidence="3" id="KW-1133">Transmembrane helix</keyword>
<feature type="region of interest" description="Disordered" evidence="2">
    <location>
        <begin position="1"/>
        <end position="44"/>
    </location>
</feature>
<feature type="region of interest" description="Disordered" evidence="2">
    <location>
        <begin position="158"/>
        <end position="202"/>
    </location>
</feature>
<keyword evidence="1" id="KW-0732">Signal</keyword>
<feature type="domain" description="DUF4352" evidence="4">
    <location>
        <begin position="201"/>
        <end position="324"/>
    </location>
</feature>
<proteinExistence type="predicted"/>